<evidence type="ECO:0000313" key="2">
    <source>
        <dbReference type="EMBL" id="KAJ8955088.1"/>
    </source>
</evidence>
<protein>
    <submittedName>
        <fullName evidence="2">Uncharacterized protein</fullName>
    </submittedName>
</protein>
<feature type="compositionally biased region" description="Polar residues" evidence="1">
    <location>
        <begin position="42"/>
        <end position="62"/>
    </location>
</feature>
<dbReference type="EMBL" id="JANEYF010001891">
    <property type="protein sequence ID" value="KAJ8955088.1"/>
    <property type="molecule type" value="Genomic_DNA"/>
</dbReference>
<keyword evidence="3" id="KW-1185">Reference proteome</keyword>
<feature type="compositionally biased region" description="Basic and acidic residues" evidence="1">
    <location>
        <begin position="28"/>
        <end position="41"/>
    </location>
</feature>
<evidence type="ECO:0000256" key="1">
    <source>
        <dbReference type="SAM" id="MobiDB-lite"/>
    </source>
</evidence>
<feature type="region of interest" description="Disordered" evidence="1">
    <location>
        <begin position="1"/>
        <end position="107"/>
    </location>
</feature>
<dbReference type="Proteomes" id="UP001162156">
    <property type="component" value="Unassembled WGS sequence"/>
</dbReference>
<comment type="caution">
    <text evidence="2">The sequence shown here is derived from an EMBL/GenBank/DDBJ whole genome shotgun (WGS) entry which is preliminary data.</text>
</comment>
<feature type="region of interest" description="Disordered" evidence="1">
    <location>
        <begin position="364"/>
        <end position="429"/>
    </location>
</feature>
<feature type="non-terminal residue" evidence="2">
    <location>
        <position position="1"/>
    </location>
</feature>
<sequence>QYPYTSGYLSEPEPGAYDSDFTDYRYQTLDRRRPNMQERQSEYTTSSTMPRSLNNKSSSSDILRNVQEPYKIQPGRIENYTPGHSSISEKEAKEHLEQQKRVPAQPRSFINQALKESGYESDSTLVFRRREEAAQQLSPKEQKEVYKVIQKGGDVPLHGLRKPAPERPKVTVHHGNQNTFAAYKRTAPSSASVSNIPTPPPIPPPSPPRRRSSRNNPTLRLVSTMKVKRKFTARRTSTAALGDLSQLTRLEICLELQVLPEKNPVNVSDESLNTRKSPTRTFGSEKRKFDLNLCVKRAKLDKSPDLLSPTEVKKAVMSQSKSASGTIYKKTNAVLSSTKTSRNKEILPIKVGISEKAKTVLRSSVQRPVSTSPSLMKRASPCPSTASERSKLVKSSLESLSSPKMSRKVREITRSPKPNIKETKKDFES</sequence>
<feature type="compositionally biased region" description="Basic and acidic residues" evidence="1">
    <location>
        <begin position="408"/>
        <end position="429"/>
    </location>
</feature>
<feature type="region of interest" description="Disordered" evidence="1">
    <location>
        <begin position="185"/>
        <end position="219"/>
    </location>
</feature>
<reference evidence="2" key="1">
    <citation type="journal article" date="2023" name="Insect Mol. Biol.">
        <title>Genome sequencing provides insights into the evolution of gene families encoding plant cell wall-degrading enzymes in longhorned beetles.</title>
        <authorList>
            <person name="Shin N.R."/>
            <person name="Okamura Y."/>
            <person name="Kirsch R."/>
            <person name="Pauchet Y."/>
        </authorList>
    </citation>
    <scope>NUCLEOTIDE SEQUENCE</scope>
    <source>
        <strain evidence="2">RBIC_L_NR</strain>
    </source>
</reference>
<organism evidence="2 3">
    <name type="scientific">Rhamnusium bicolor</name>
    <dbReference type="NCBI Taxonomy" id="1586634"/>
    <lineage>
        <taxon>Eukaryota</taxon>
        <taxon>Metazoa</taxon>
        <taxon>Ecdysozoa</taxon>
        <taxon>Arthropoda</taxon>
        <taxon>Hexapoda</taxon>
        <taxon>Insecta</taxon>
        <taxon>Pterygota</taxon>
        <taxon>Neoptera</taxon>
        <taxon>Endopterygota</taxon>
        <taxon>Coleoptera</taxon>
        <taxon>Polyphaga</taxon>
        <taxon>Cucujiformia</taxon>
        <taxon>Chrysomeloidea</taxon>
        <taxon>Cerambycidae</taxon>
        <taxon>Lepturinae</taxon>
        <taxon>Rhagiini</taxon>
        <taxon>Rhamnusium</taxon>
    </lineage>
</organism>
<gene>
    <name evidence="2" type="ORF">NQ314_006970</name>
</gene>
<name>A0AAV8YUA7_9CUCU</name>
<accession>A0AAV8YUA7</accession>
<dbReference type="AlphaFoldDB" id="A0AAV8YUA7"/>
<feature type="compositionally biased region" description="Basic and acidic residues" evidence="1">
    <location>
        <begin position="87"/>
        <end position="100"/>
    </location>
</feature>
<evidence type="ECO:0000313" key="3">
    <source>
        <dbReference type="Proteomes" id="UP001162156"/>
    </source>
</evidence>
<feature type="compositionally biased region" description="Polar residues" evidence="1">
    <location>
        <begin position="364"/>
        <end position="374"/>
    </location>
</feature>
<proteinExistence type="predicted"/>
<feature type="compositionally biased region" description="Pro residues" evidence="1">
    <location>
        <begin position="197"/>
        <end position="207"/>
    </location>
</feature>
<feature type="compositionally biased region" description="Low complexity" evidence="1">
    <location>
        <begin position="393"/>
        <end position="404"/>
    </location>
</feature>